<dbReference type="InterPro" id="IPR001387">
    <property type="entry name" value="Cro/C1-type_HTH"/>
</dbReference>
<organism evidence="3 4">
    <name type="scientific">Flavobacterium gilvum</name>
    <dbReference type="NCBI Taxonomy" id="1492737"/>
    <lineage>
        <taxon>Bacteria</taxon>
        <taxon>Pseudomonadati</taxon>
        <taxon>Bacteroidota</taxon>
        <taxon>Flavobacteriia</taxon>
        <taxon>Flavobacteriales</taxon>
        <taxon>Flavobacteriaceae</taxon>
        <taxon>Flavobacterium</taxon>
    </lineage>
</organism>
<feature type="domain" description="HTH cro/C1-type" evidence="2">
    <location>
        <begin position="14"/>
        <end position="70"/>
    </location>
</feature>
<evidence type="ECO:0000313" key="4">
    <source>
        <dbReference type="Proteomes" id="UP000175968"/>
    </source>
</evidence>
<evidence type="ECO:0000256" key="1">
    <source>
        <dbReference type="ARBA" id="ARBA00023125"/>
    </source>
</evidence>
<dbReference type="InterPro" id="IPR010982">
    <property type="entry name" value="Lambda_DNA-bd_dom_sf"/>
</dbReference>
<dbReference type="Proteomes" id="UP000175968">
    <property type="component" value="Chromosome"/>
</dbReference>
<dbReference type="Gene3D" id="1.10.260.40">
    <property type="entry name" value="lambda repressor-like DNA-binding domains"/>
    <property type="match status" value="1"/>
</dbReference>
<gene>
    <name evidence="3" type="ORF">EM308_13720</name>
</gene>
<dbReference type="GO" id="GO:0005829">
    <property type="term" value="C:cytosol"/>
    <property type="evidence" value="ECO:0007669"/>
    <property type="project" value="TreeGrafter"/>
</dbReference>
<evidence type="ECO:0000313" key="3">
    <source>
        <dbReference type="EMBL" id="AOW10473.1"/>
    </source>
</evidence>
<evidence type="ECO:0000259" key="2">
    <source>
        <dbReference type="PROSITE" id="PS50943"/>
    </source>
</evidence>
<dbReference type="InterPro" id="IPR050807">
    <property type="entry name" value="TransReg_Diox_bact_type"/>
</dbReference>
<dbReference type="SMART" id="SM00530">
    <property type="entry name" value="HTH_XRE"/>
    <property type="match status" value="1"/>
</dbReference>
<sequence>MEKSDLLELLGKRIKELRLERGMSQVDLVAKMQGNIDTTNISRIEAGRTNPTVYSLYRLSEALEISMSELVNFDIKK</sequence>
<dbReference type="SUPFAM" id="SSF47413">
    <property type="entry name" value="lambda repressor-like DNA-binding domains"/>
    <property type="match status" value="1"/>
</dbReference>
<dbReference type="PANTHER" id="PTHR46797:SF1">
    <property type="entry name" value="METHYLPHOSPHONATE SYNTHASE"/>
    <property type="match status" value="1"/>
</dbReference>
<reference evidence="3 4" key="1">
    <citation type="submission" date="2016-10" db="EMBL/GenBank/DDBJ databases">
        <title>Flavobacterium gilvum sp. nov., isolated from stream water.</title>
        <authorList>
            <person name="Shin S.-K."/>
            <person name="Cho Y.-J."/>
            <person name="Yi H."/>
        </authorList>
    </citation>
    <scope>NUCLEOTIDE SEQUENCE [LARGE SCALE GENOMIC DNA]</scope>
    <source>
        <strain evidence="3 4">EM1308</strain>
    </source>
</reference>
<protein>
    <submittedName>
        <fullName evidence="3">Transcriptional regulator</fullName>
    </submittedName>
</protein>
<dbReference type="GO" id="GO:0003700">
    <property type="term" value="F:DNA-binding transcription factor activity"/>
    <property type="evidence" value="ECO:0007669"/>
    <property type="project" value="TreeGrafter"/>
</dbReference>
<dbReference type="GO" id="GO:0003677">
    <property type="term" value="F:DNA binding"/>
    <property type="evidence" value="ECO:0007669"/>
    <property type="project" value="UniProtKB-KW"/>
</dbReference>
<proteinExistence type="predicted"/>
<dbReference type="PROSITE" id="PS50943">
    <property type="entry name" value="HTH_CROC1"/>
    <property type="match status" value="1"/>
</dbReference>
<name>A0AAC9I7F1_9FLAO</name>
<accession>A0AAC9I7F1</accession>
<dbReference type="CDD" id="cd00093">
    <property type="entry name" value="HTH_XRE"/>
    <property type="match status" value="1"/>
</dbReference>
<dbReference type="EMBL" id="CP017479">
    <property type="protein sequence ID" value="AOW10473.1"/>
    <property type="molecule type" value="Genomic_DNA"/>
</dbReference>
<keyword evidence="1" id="KW-0238">DNA-binding</keyword>
<dbReference type="PANTHER" id="PTHR46797">
    <property type="entry name" value="HTH-TYPE TRANSCRIPTIONAL REGULATOR"/>
    <property type="match status" value="1"/>
</dbReference>
<keyword evidence="4" id="KW-1185">Reference proteome</keyword>
<dbReference type="KEGG" id="fgl:EM308_13720"/>
<dbReference type="Pfam" id="PF01381">
    <property type="entry name" value="HTH_3"/>
    <property type="match status" value="1"/>
</dbReference>
<dbReference type="AlphaFoldDB" id="A0AAC9I7F1"/>
<dbReference type="RefSeq" id="WP_035632988.1">
    <property type="nucleotide sequence ID" value="NZ_CP017479.1"/>
</dbReference>